<gene>
    <name evidence="2" type="ORF">APZ18_09335</name>
</gene>
<keyword evidence="3" id="KW-1185">Reference proteome</keyword>
<proteinExistence type="predicted"/>
<dbReference type="EMBL" id="LLKB01000005">
    <property type="protein sequence ID" value="KQC84910.1"/>
    <property type="molecule type" value="Genomic_DNA"/>
</dbReference>
<evidence type="ECO:0000313" key="2">
    <source>
        <dbReference type="EMBL" id="KQC84910.1"/>
    </source>
</evidence>
<protein>
    <recommendedName>
        <fullName evidence="4">Fibronectin type-III domain-containing protein</fullName>
    </recommendedName>
</protein>
<dbReference type="AlphaFoldDB" id="A0AAW3JRT2"/>
<accession>A0AAW3JRT2</accession>
<evidence type="ECO:0000256" key="1">
    <source>
        <dbReference type="SAM" id="SignalP"/>
    </source>
</evidence>
<dbReference type="Proteomes" id="UP000050833">
    <property type="component" value="Unassembled WGS sequence"/>
</dbReference>
<sequence length="698" mass="79023">MKKNYHLHWQIHLCLIILLLLFCSSSQVSAATKINLKNTRIKLSAIKLTYNKKVQRPKTRVTYNRKVLKEKKNYIINYSKGCKKVGTYTVQIIGKGIYTGTAQKQFIILPPKAQIMNIYAKISTATVIIKRQTTQTRGYQLCYATNSKLKNAKTITVKGNKNNTIFLNDLCARTTYYLKIRTYMTVKGKKYYSKWSSTGHCTTNNTHQGATPTPTSVPIPKLTFKYGAENVTLENRNPYNIQVSNNIKNIDISNPTVAYSTDESINGNNCFLKTLEPGECVITITDIYGQKLTSTVSVTQKLDDPHTQTSYTATSETVDSALPVPTIKSIDYGDGWIDVHCRGTLSQSDSYIGYEGYLSYNNQFKYSIQVSQAVNVVDGAGNVCFSSLYTGYSYYIKVRSYTLHNNVKIVGPWSEIRKADLPTYDKKGTTPAKYTYEIYGLDKQKADIYTDCSKPLFIKTDNPDPNSFSWIFNRNDSRISAYRSGISRFYRDIPLEDNDSETTLFDKVKGGYIGYMHFSEAGTYTVEFREYSLSGYTVANTVTLNVLDYEQAKNAWMIDIINRTTTADMTPFEKMDAISAYLKEPGRFKYLTRYNDDVVSLAADPIQPFFVTYRWDSSTSPAILGEFAELVGGFDDIHYCFGDYPVGSPSWSIWHYVVKLTIGNETQNYAVCPMGSTGDIEEIKMIDFSDLSNMRKLG</sequence>
<name>A0AAW3JRT2_9FIRM</name>
<comment type="caution">
    <text evidence="2">The sequence shown here is derived from an EMBL/GenBank/DDBJ whole genome shotgun (WGS) entry which is preliminary data.</text>
</comment>
<evidence type="ECO:0008006" key="4">
    <source>
        <dbReference type="Google" id="ProtNLM"/>
    </source>
</evidence>
<dbReference type="InterPro" id="IPR013783">
    <property type="entry name" value="Ig-like_fold"/>
</dbReference>
<dbReference type="Gene3D" id="2.60.40.10">
    <property type="entry name" value="Immunoglobulins"/>
    <property type="match status" value="1"/>
</dbReference>
<dbReference type="RefSeq" id="WP_055944169.1">
    <property type="nucleotide sequence ID" value="NZ_LLKB01000005.1"/>
</dbReference>
<reference evidence="2 3" key="1">
    <citation type="submission" date="2015-10" db="EMBL/GenBank/DDBJ databases">
        <title>Butyribacter intestini gen. nov., sp. nov., a butyric acid-producing bacterium of the family Lachnospiraceae isolated from the human faeces.</title>
        <authorList>
            <person name="Zou Y."/>
            <person name="Xue W."/>
            <person name="Luo G."/>
            <person name="Lv M."/>
        </authorList>
    </citation>
    <scope>NUCLEOTIDE SEQUENCE [LARGE SCALE GENOMIC DNA]</scope>
    <source>
        <strain evidence="2 3">TF01-11</strain>
    </source>
</reference>
<organism evidence="2 3">
    <name type="scientific">Butyribacter intestini</name>
    <dbReference type="NCBI Taxonomy" id="1703332"/>
    <lineage>
        <taxon>Bacteria</taxon>
        <taxon>Bacillati</taxon>
        <taxon>Bacillota</taxon>
        <taxon>Clostridia</taxon>
        <taxon>Lachnospirales</taxon>
        <taxon>Lachnospiraceae</taxon>
        <taxon>Butyribacter</taxon>
    </lineage>
</organism>
<evidence type="ECO:0000313" key="3">
    <source>
        <dbReference type="Proteomes" id="UP000050833"/>
    </source>
</evidence>
<feature type="signal peptide" evidence="1">
    <location>
        <begin position="1"/>
        <end position="30"/>
    </location>
</feature>
<keyword evidence="1" id="KW-0732">Signal</keyword>
<feature type="chain" id="PRO_5043340979" description="Fibronectin type-III domain-containing protein" evidence="1">
    <location>
        <begin position="31"/>
        <end position="698"/>
    </location>
</feature>